<dbReference type="EMBL" id="JAFFGZ010000005">
    <property type="protein sequence ID" value="KAK4645089.1"/>
    <property type="molecule type" value="Genomic_DNA"/>
</dbReference>
<feature type="region of interest" description="Disordered" evidence="1">
    <location>
        <begin position="507"/>
        <end position="526"/>
    </location>
</feature>
<evidence type="ECO:0000259" key="2">
    <source>
        <dbReference type="Pfam" id="PF06985"/>
    </source>
</evidence>
<dbReference type="InterPro" id="IPR010730">
    <property type="entry name" value="HET"/>
</dbReference>
<evidence type="ECO:0000313" key="4">
    <source>
        <dbReference type="Proteomes" id="UP001322138"/>
    </source>
</evidence>
<proteinExistence type="predicted"/>
<keyword evidence="4" id="KW-1185">Reference proteome</keyword>
<feature type="domain" description="Heterokaryon incompatibility" evidence="2">
    <location>
        <begin position="311"/>
        <end position="475"/>
    </location>
</feature>
<dbReference type="GeneID" id="87897742"/>
<gene>
    <name evidence="3" type="ORF">QC761_311340</name>
</gene>
<organism evidence="3 4">
    <name type="scientific">Podospora bellae-mahoneyi</name>
    <dbReference type="NCBI Taxonomy" id="2093777"/>
    <lineage>
        <taxon>Eukaryota</taxon>
        <taxon>Fungi</taxon>
        <taxon>Dikarya</taxon>
        <taxon>Ascomycota</taxon>
        <taxon>Pezizomycotina</taxon>
        <taxon>Sordariomycetes</taxon>
        <taxon>Sordariomycetidae</taxon>
        <taxon>Sordariales</taxon>
        <taxon>Podosporaceae</taxon>
        <taxon>Podospora</taxon>
    </lineage>
</organism>
<comment type="caution">
    <text evidence="3">The sequence shown here is derived from an EMBL/GenBank/DDBJ whole genome shotgun (WGS) entry which is preliminary data.</text>
</comment>
<dbReference type="Pfam" id="PF06985">
    <property type="entry name" value="HET"/>
    <property type="match status" value="1"/>
</dbReference>
<feature type="compositionally biased region" description="Basic and acidic residues" evidence="1">
    <location>
        <begin position="507"/>
        <end position="518"/>
    </location>
</feature>
<dbReference type="RefSeq" id="XP_062734065.1">
    <property type="nucleotide sequence ID" value="XM_062878260.1"/>
</dbReference>
<evidence type="ECO:0000256" key="1">
    <source>
        <dbReference type="SAM" id="MobiDB-lite"/>
    </source>
</evidence>
<dbReference type="PANTHER" id="PTHR33112">
    <property type="entry name" value="DOMAIN PROTEIN, PUTATIVE-RELATED"/>
    <property type="match status" value="1"/>
</dbReference>
<protein>
    <recommendedName>
        <fullName evidence="2">Heterokaryon incompatibility domain-containing protein</fullName>
    </recommendedName>
</protein>
<dbReference type="PANTHER" id="PTHR33112:SF9">
    <property type="entry name" value="HETEROKARYON INCOMPATIBILITY DOMAIN-CONTAINING PROTEIN"/>
    <property type="match status" value="1"/>
</dbReference>
<reference evidence="3 4" key="1">
    <citation type="journal article" date="2023" name="bioRxiv">
        <title>High-quality genome assemblies of four members of thePodospora anserinaspecies complex.</title>
        <authorList>
            <person name="Ament-Velasquez S.L."/>
            <person name="Vogan A.A."/>
            <person name="Wallerman O."/>
            <person name="Hartmann F."/>
            <person name="Gautier V."/>
            <person name="Silar P."/>
            <person name="Giraud T."/>
            <person name="Johannesson H."/>
        </authorList>
    </citation>
    <scope>NUCLEOTIDE SEQUENCE [LARGE SCALE GENOMIC DNA]</scope>
    <source>
        <strain evidence="3 4">CBS 112042</strain>
    </source>
</reference>
<evidence type="ECO:0000313" key="3">
    <source>
        <dbReference type="EMBL" id="KAK4645089.1"/>
    </source>
</evidence>
<accession>A0ABR0FPR0</accession>
<sequence>MDSLAEEIGKPPYWITALTSVHQHGLDILQQIQSGAAVDIPTATQTIDKLEALASTCFNAYDNEFILFGTGSDASLGSLMTTIWELKRAVFSQRTTPRSEVSNVCLFCAWALRRVGNGIVGKYSWSSWQGSQWIANSYLCAIDNWPDFPRLEASARGGCDLCRYLKDGIEKKGVDLNPLRPRSENTKVGVWIEFRYVPRKATGNDVRPELTHALEYGSVFLSTTSPWYSTPVWQFMVESGNKQVADKLQIFSPPQQEPWSAPNISFTQSILNAARPATTKFKPTRLLSLPPSPNSAIKLTTTTHLPHPVQYAALSYCWGPPSDAIQQTTLTTSSLPYRMTSIPLSELSPVMLDAVKVCRSLGIPYLWIDALCIIQDSKTDWEFESQQMARIYEHSYLTICAAGSSSCLEGFLSKRAVYPEYRYTSPAKGIVNGVFTLRSVPSNSDGTLAAKASSPPLEQDLSVTSWSERGWVFQERAMSTSKLFFGKSMLHVQTNSLVLSENGHQSEVKANNNHDDRNTSPNTTPLSLPPLLLLHGDKTNNRYDLWLSVVLKFVHLKWTIAEDLLPGLSGPASRFNDIMPPNDAYLAGHWRSDLHVSLLWVAGRRGHHPRPNTLPSLLQSLRKGNPLHCPSWSWPGRRDDIFRFVHGLPDGRKCRVRTHLRPEFSLVKSNVQAEGLVNPFGRLSPGVNSLVVSGKVIPMSDVLPPGKPKWEFTTESAEWRCANAERGYLIMVSHDWDDDAAGGSKPAVTTEEELSKIKLFLLSSCCSLSELPGSIKLGAEATTKILFPTEHSKTFLDDPDFQSGGGGTCSFCQDQKRKSDVWGLLLYPADSQGRHYRVGIFYSRAQHGGSEVFNEAETCEVELM</sequence>
<name>A0ABR0FPR0_9PEZI</name>
<dbReference type="Proteomes" id="UP001322138">
    <property type="component" value="Unassembled WGS sequence"/>
</dbReference>